<gene>
    <name evidence="2" type="ORF">LCGC14_0615830</name>
</gene>
<feature type="region of interest" description="Disordered" evidence="1">
    <location>
        <begin position="115"/>
        <end position="135"/>
    </location>
</feature>
<dbReference type="AlphaFoldDB" id="A0A0F9RB30"/>
<name>A0A0F9RB30_9ZZZZ</name>
<dbReference type="EMBL" id="LAZR01001033">
    <property type="protein sequence ID" value="KKN52109.1"/>
    <property type="molecule type" value="Genomic_DNA"/>
</dbReference>
<sequence>MMFEVKESPNETIMKGINLIGAKSTRAVRQMWFSLMQDLKRSTDREILYGSKSGRLYRFKGRVHKSSAPGETHADLTGKARRSLSWKVHGSKGADFGYGVSVSARNAAPDYVDDLEFGTPGGQMAPRPTLGNAVDSIGSKAQSHFDDALRDEGL</sequence>
<accession>A0A0F9RB30</accession>
<proteinExistence type="predicted"/>
<comment type="caution">
    <text evidence="2">The sequence shown here is derived from an EMBL/GenBank/DDBJ whole genome shotgun (WGS) entry which is preliminary data.</text>
</comment>
<reference evidence="2" key="1">
    <citation type="journal article" date="2015" name="Nature">
        <title>Complex archaea that bridge the gap between prokaryotes and eukaryotes.</title>
        <authorList>
            <person name="Spang A."/>
            <person name="Saw J.H."/>
            <person name="Jorgensen S.L."/>
            <person name="Zaremba-Niedzwiedzka K."/>
            <person name="Martijn J."/>
            <person name="Lind A.E."/>
            <person name="van Eijk R."/>
            <person name="Schleper C."/>
            <person name="Guy L."/>
            <person name="Ettema T.J."/>
        </authorList>
    </citation>
    <scope>NUCLEOTIDE SEQUENCE</scope>
</reference>
<protein>
    <submittedName>
        <fullName evidence="2">Uncharacterized protein</fullName>
    </submittedName>
</protein>
<evidence type="ECO:0000256" key="1">
    <source>
        <dbReference type="SAM" id="MobiDB-lite"/>
    </source>
</evidence>
<organism evidence="2">
    <name type="scientific">marine sediment metagenome</name>
    <dbReference type="NCBI Taxonomy" id="412755"/>
    <lineage>
        <taxon>unclassified sequences</taxon>
        <taxon>metagenomes</taxon>
        <taxon>ecological metagenomes</taxon>
    </lineage>
</organism>
<evidence type="ECO:0000313" key="2">
    <source>
        <dbReference type="EMBL" id="KKN52109.1"/>
    </source>
</evidence>